<sequence length="77" mass="9352">MDSTSYNYLSENPHLARFVRYNPIWYRYLSRDPHRIYELEKEAKRFYGKTFPQRVEKLNNQVQMVGMLIQFAGAMKD</sequence>
<comment type="caution">
    <text evidence="1">The sequence shown here is derived from an EMBL/GenBank/DDBJ whole genome shotgun (WGS) entry which is preliminary data.</text>
</comment>
<name>A0A2A2ID02_9BACI</name>
<organism evidence="1 2">
    <name type="scientific">Virgibacillus profundi</name>
    <dbReference type="NCBI Taxonomy" id="2024555"/>
    <lineage>
        <taxon>Bacteria</taxon>
        <taxon>Bacillati</taxon>
        <taxon>Bacillota</taxon>
        <taxon>Bacilli</taxon>
        <taxon>Bacillales</taxon>
        <taxon>Bacillaceae</taxon>
        <taxon>Virgibacillus</taxon>
    </lineage>
</organism>
<dbReference type="Proteomes" id="UP000218887">
    <property type="component" value="Unassembled WGS sequence"/>
</dbReference>
<dbReference type="Pfam" id="PF14003">
    <property type="entry name" value="YlbE"/>
    <property type="match status" value="1"/>
</dbReference>
<dbReference type="OrthoDB" id="1646085at2"/>
<dbReference type="EMBL" id="NPOA01000005">
    <property type="protein sequence ID" value="PAV29891.1"/>
    <property type="molecule type" value="Genomic_DNA"/>
</dbReference>
<evidence type="ECO:0008006" key="3">
    <source>
        <dbReference type="Google" id="ProtNLM"/>
    </source>
</evidence>
<reference evidence="1 2" key="1">
    <citation type="submission" date="2017-08" db="EMBL/GenBank/DDBJ databases">
        <title>Virgibacillus indicus sp. nov. and Virgibacillus profoundi sp. nov, two moderately halophilic bacteria isolated from marine sediment by using the Microfluidic Streak Plate.</title>
        <authorList>
            <person name="Xu B."/>
            <person name="Hu B."/>
            <person name="Wang J."/>
            <person name="Zhu Y."/>
            <person name="Huang L."/>
            <person name="Du W."/>
            <person name="Huang Y."/>
        </authorList>
    </citation>
    <scope>NUCLEOTIDE SEQUENCE [LARGE SCALE GENOMIC DNA]</scope>
    <source>
        <strain evidence="1 2">IO3-P3-H5</strain>
    </source>
</reference>
<accession>A0A2A2ID02</accession>
<evidence type="ECO:0000313" key="1">
    <source>
        <dbReference type="EMBL" id="PAV29891.1"/>
    </source>
</evidence>
<gene>
    <name evidence="1" type="ORF">CIL05_08410</name>
</gene>
<dbReference type="RefSeq" id="WP_095655087.1">
    <property type="nucleotide sequence ID" value="NZ_NPOA01000005.1"/>
</dbReference>
<evidence type="ECO:0000313" key="2">
    <source>
        <dbReference type="Proteomes" id="UP000218887"/>
    </source>
</evidence>
<keyword evidence="2" id="KW-1185">Reference proteome</keyword>
<protein>
    <recommendedName>
        <fullName evidence="3">YlbE-like protein</fullName>
    </recommendedName>
</protein>
<dbReference type="InterPro" id="IPR025613">
    <property type="entry name" value="YlbE"/>
</dbReference>
<proteinExistence type="predicted"/>
<dbReference type="AlphaFoldDB" id="A0A2A2ID02"/>